<dbReference type="SUPFAM" id="SSF103263">
    <property type="entry name" value="Chorismate synthase, AroC"/>
    <property type="match status" value="1"/>
</dbReference>
<gene>
    <name evidence="7 9" type="primary">aroC</name>
    <name evidence="9" type="ORF">ABNO50_00245</name>
</gene>
<evidence type="ECO:0000256" key="2">
    <source>
        <dbReference type="ARBA" id="ARBA00008014"/>
    </source>
</evidence>
<dbReference type="NCBIfam" id="TIGR00033">
    <property type="entry name" value="aroC"/>
    <property type="match status" value="1"/>
</dbReference>
<keyword evidence="4 7" id="KW-0028">Amino-acid biosynthesis</keyword>
<sequence>MSFNTFGDYFRLTTFGESHGLAIGGIIDGCPSNIKINFKKINNYINQRKTNTNVLTSSRNEEDKVIFLSGIYKKYTLGTPIGFIIINKDTQSKDYKNIKYIFRPSHADYTYYKKYKIRDYRGGGRSSARETLCRVVAGSIAKQILKKIKVYAYVSSVGKIKLKKYYNQIKIKNINKSIIKCPSKKLTKKIIKYIINIKKKKDTIGGIITCVIKKLPIGLGDPLYKKFSSELANAMFSINTVKGFEYGSGFKGTKMLGSLHNDIFIKNYKTKTNNSGGIQGGITNGMDIYFNVAFKPISTILKSQNTIDINNNKTKIIIKGRHDVCILTRVIPIVESMTYLVIINRLMANNIININ</sequence>
<reference evidence="9" key="1">
    <citation type="submission" date="2024-06" db="EMBL/GenBank/DDBJ databases">
        <title>Diversity, functionality, and evolutionary history of bacterial symbionts in false click beetles (Coleoptera, Throscidae).</title>
        <authorList>
            <person name="Wierz J.C."/>
            <person name="Malm H."/>
            <person name="Kaltenpoth M."/>
            <person name="Engl T."/>
        </authorList>
    </citation>
    <scope>NUCLEOTIDE SEQUENCE</scope>
    <source>
        <strain evidence="9">Tduv</strain>
    </source>
</reference>
<comment type="similarity">
    <text evidence="2 7 8">Belongs to the chorismate synthase family.</text>
</comment>
<dbReference type="GO" id="GO:0004107">
    <property type="term" value="F:chorismate synthase activity"/>
    <property type="evidence" value="ECO:0007669"/>
    <property type="project" value="UniProtKB-UniRule"/>
</dbReference>
<dbReference type="HAMAP" id="MF_00300">
    <property type="entry name" value="Chorismate_synth"/>
    <property type="match status" value="1"/>
</dbReference>
<dbReference type="PROSITE" id="PS00787">
    <property type="entry name" value="CHORISMATE_SYNTHASE_1"/>
    <property type="match status" value="1"/>
</dbReference>
<proteinExistence type="inferred from homology"/>
<dbReference type="NCBIfam" id="NF003793">
    <property type="entry name" value="PRK05382.1"/>
    <property type="match status" value="1"/>
</dbReference>
<accession>A0AAU7QR37</accession>
<keyword evidence="5 7" id="KW-0057">Aromatic amino acid biosynthesis</keyword>
<comment type="caution">
    <text evidence="7">Lacks conserved residue(s) required for the propagation of feature annotation.</text>
</comment>
<dbReference type="GO" id="GO:0010181">
    <property type="term" value="F:FMN binding"/>
    <property type="evidence" value="ECO:0007669"/>
    <property type="project" value="TreeGrafter"/>
</dbReference>
<dbReference type="Gene3D" id="3.60.150.10">
    <property type="entry name" value="Chorismate synthase AroC"/>
    <property type="match status" value="1"/>
</dbReference>
<dbReference type="InterPro" id="IPR000453">
    <property type="entry name" value="Chorismate_synth"/>
</dbReference>
<protein>
    <recommendedName>
        <fullName evidence="3 7">Chorismate synthase</fullName>
        <shortName evidence="7">CS</shortName>
        <ecNumber evidence="3 7">4.2.3.5</ecNumber>
    </recommendedName>
    <alternativeName>
        <fullName evidence="7">5-enolpyruvylshikimate-3-phosphate phospholyase</fullName>
    </alternativeName>
</protein>
<feature type="binding site" evidence="7">
    <location>
        <position position="280"/>
    </location>
    <ligand>
        <name>FMN</name>
        <dbReference type="ChEBI" id="CHEBI:58210"/>
    </ligand>
</feature>
<evidence type="ECO:0000256" key="7">
    <source>
        <dbReference type="HAMAP-Rule" id="MF_00300"/>
    </source>
</evidence>
<keyword evidence="6 7" id="KW-0456">Lyase</keyword>
<keyword evidence="7" id="KW-0521">NADP</keyword>
<feature type="binding site" evidence="7">
    <location>
        <begin position="239"/>
        <end position="240"/>
    </location>
    <ligand>
        <name>FMN</name>
        <dbReference type="ChEBI" id="CHEBI:58210"/>
    </ligand>
</feature>
<dbReference type="PROSITE" id="PS00788">
    <property type="entry name" value="CHORISMATE_SYNTHASE_2"/>
    <property type="match status" value="1"/>
</dbReference>
<dbReference type="EMBL" id="CP157894">
    <property type="protein sequence ID" value="XBT18417.1"/>
    <property type="molecule type" value="Genomic_DNA"/>
</dbReference>
<feature type="binding site" evidence="7">
    <location>
        <position position="321"/>
    </location>
    <ligand>
        <name>FMN</name>
        <dbReference type="ChEBI" id="CHEBI:58210"/>
    </ligand>
</feature>
<dbReference type="CDD" id="cd07304">
    <property type="entry name" value="Chorismate_synthase"/>
    <property type="match status" value="1"/>
</dbReference>
<dbReference type="GO" id="GO:0005829">
    <property type="term" value="C:cytosol"/>
    <property type="evidence" value="ECO:0007669"/>
    <property type="project" value="TreeGrafter"/>
</dbReference>
<evidence type="ECO:0000256" key="6">
    <source>
        <dbReference type="ARBA" id="ARBA00023239"/>
    </source>
</evidence>
<comment type="function">
    <text evidence="7">Catalyzes the anti-1,4-elimination of the C-3 phosphate and the C-6 proR hydrogen from 5-enolpyruvylshikimate-3-phosphate (EPSP) to yield chorismate, which is the branch point compound that serves as the starting substrate for the three terminal pathways of aromatic amino acid biosynthesis. This reaction introduces a second double bond into the aromatic ring system.</text>
</comment>
<dbReference type="InterPro" id="IPR035904">
    <property type="entry name" value="Chorismate_synth_AroC_sf"/>
</dbReference>
<comment type="catalytic activity">
    <reaction evidence="7 8">
        <text>5-O-(1-carboxyvinyl)-3-phosphoshikimate = chorismate + phosphate</text>
        <dbReference type="Rhea" id="RHEA:21020"/>
        <dbReference type="ChEBI" id="CHEBI:29748"/>
        <dbReference type="ChEBI" id="CHEBI:43474"/>
        <dbReference type="ChEBI" id="CHEBI:57701"/>
        <dbReference type="EC" id="4.2.3.5"/>
    </reaction>
</comment>
<keyword evidence="7" id="KW-0274">FAD</keyword>
<dbReference type="InterPro" id="IPR020541">
    <property type="entry name" value="Chorismate_synthase_CS"/>
</dbReference>
<dbReference type="PIRSF" id="PIRSF001456">
    <property type="entry name" value="Chorismate_synth"/>
    <property type="match status" value="1"/>
</dbReference>
<dbReference type="PANTHER" id="PTHR21085:SF0">
    <property type="entry name" value="CHORISMATE SYNTHASE"/>
    <property type="match status" value="1"/>
</dbReference>
<keyword evidence="7" id="KW-0285">Flavoprotein</keyword>
<evidence type="ECO:0000256" key="1">
    <source>
        <dbReference type="ARBA" id="ARBA00005044"/>
    </source>
</evidence>
<dbReference type="Pfam" id="PF01264">
    <property type="entry name" value="Chorismate_synt"/>
    <property type="match status" value="1"/>
</dbReference>
<comment type="pathway">
    <text evidence="1 7 8">Metabolic intermediate biosynthesis; chorismate biosynthesis; chorismate from D-erythrose 4-phosphate and phosphoenolpyruvate: step 7/7.</text>
</comment>
<dbReference type="AlphaFoldDB" id="A0AAU7QR37"/>
<dbReference type="PROSITE" id="PS00789">
    <property type="entry name" value="CHORISMATE_SYNTHASE_3"/>
    <property type="match status" value="1"/>
</dbReference>
<comment type="cofactor">
    <cofactor evidence="7 8">
        <name>FMNH2</name>
        <dbReference type="ChEBI" id="CHEBI:57618"/>
    </cofactor>
    <text evidence="7 8">Reduced FMN (FMNH(2)).</text>
</comment>
<comment type="subunit">
    <text evidence="7">Homotetramer.</text>
</comment>
<feature type="binding site" evidence="7">
    <location>
        <position position="48"/>
    </location>
    <ligand>
        <name>NADP(+)</name>
        <dbReference type="ChEBI" id="CHEBI:58349"/>
    </ligand>
</feature>
<dbReference type="GO" id="GO:0008652">
    <property type="term" value="P:amino acid biosynthetic process"/>
    <property type="evidence" value="ECO:0007669"/>
    <property type="project" value="UniProtKB-KW"/>
</dbReference>
<name>A0AAU7QR37_9FLAO</name>
<dbReference type="PANTHER" id="PTHR21085">
    <property type="entry name" value="CHORISMATE SYNTHASE"/>
    <property type="match status" value="1"/>
</dbReference>
<evidence type="ECO:0000256" key="3">
    <source>
        <dbReference type="ARBA" id="ARBA00013036"/>
    </source>
</evidence>
<organism evidence="9">
    <name type="scientific">Candidatus Shikimatogenerans sp. Tduv</name>
    <dbReference type="NCBI Taxonomy" id="3158567"/>
    <lineage>
        <taxon>Bacteria</taxon>
        <taxon>Pseudomonadati</taxon>
        <taxon>Bacteroidota</taxon>
        <taxon>Flavobacteriia</taxon>
        <taxon>Flavobacteriales</taxon>
        <taxon>Candidatus Shikimatogenerans</taxon>
    </lineage>
</organism>
<evidence type="ECO:0000256" key="5">
    <source>
        <dbReference type="ARBA" id="ARBA00023141"/>
    </source>
</evidence>
<dbReference type="GO" id="GO:0009423">
    <property type="term" value="P:chorismate biosynthetic process"/>
    <property type="evidence" value="ECO:0007669"/>
    <property type="project" value="UniProtKB-UniRule"/>
</dbReference>
<keyword evidence="7" id="KW-0288">FMN</keyword>
<dbReference type="GO" id="GO:0009073">
    <property type="term" value="P:aromatic amino acid family biosynthetic process"/>
    <property type="evidence" value="ECO:0007669"/>
    <property type="project" value="UniProtKB-KW"/>
</dbReference>
<feature type="binding site" evidence="7">
    <location>
        <begin position="125"/>
        <end position="127"/>
    </location>
    <ligand>
        <name>FMN</name>
        <dbReference type="ChEBI" id="CHEBI:58210"/>
    </ligand>
</feature>
<feature type="binding site" evidence="7">
    <location>
        <begin position="295"/>
        <end position="299"/>
    </location>
    <ligand>
        <name>FMN</name>
        <dbReference type="ChEBI" id="CHEBI:58210"/>
    </ligand>
</feature>
<evidence type="ECO:0000256" key="4">
    <source>
        <dbReference type="ARBA" id="ARBA00022605"/>
    </source>
</evidence>
<dbReference type="EC" id="4.2.3.5" evidence="3 7"/>
<evidence type="ECO:0000313" key="9">
    <source>
        <dbReference type="EMBL" id="XBT18417.1"/>
    </source>
</evidence>
<evidence type="ECO:0000256" key="8">
    <source>
        <dbReference type="RuleBase" id="RU000605"/>
    </source>
</evidence>